<reference evidence="3" key="2">
    <citation type="submission" date="2010-05" db="EMBL/GenBank/DDBJ databases">
        <authorList>
            <person name="Almeida L.G."/>
            <person name="Nicolas M.F."/>
            <person name="Souza R.C."/>
            <person name="Vasconcelos A.T.R."/>
        </authorList>
    </citation>
    <scope>NUCLEOTIDE SEQUENCE</scope>
</reference>
<dbReference type="Proteomes" id="UP000000673">
    <property type="component" value="Unassembled WGS sequence"/>
</dbReference>
<dbReference type="SUPFAM" id="SSF52058">
    <property type="entry name" value="L domain-like"/>
    <property type="match status" value="2"/>
</dbReference>
<name>W5JPB1_ANODA</name>
<dbReference type="AlphaFoldDB" id="W5JPB1"/>
<dbReference type="eggNOG" id="KOG0619">
    <property type="taxonomic scope" value="Eukaryota"/>
</dbReference>
<dbReference type="VEuPathDB" id="VectorBase:ADAR2_010828"/>
<evidence type="ECO:0000256" key="1">
    <source>
        <dbReference type="ARBA" id="ARBA00022614"/>
    </source>
</evidence>
<proteinExistence type="predicted"/>
<evidence type="ECO:0000313" key="5">
    <source>
        <dbReference type="Proteomes" id="UP000000673"/>
    </source>
</evidence>
<evidence type="ECO:0000313" key="3">
    <source>
        <dbReference type="EMBL" id="ETN65946.1"/>
    </source>
</evidence>
<sequence length="832" mass="92318">MAPYDIAPGLVVYILGVSNTCNGQCEESDSFVCTIGLINMTSDGGPRLRRAIDSAERLWSIEIERLIVSSTASGPFLQRIGAFTKSLAFEQYHDAVFQLPPDTIIEQLVISNASPLRSFVAAKNDYLTSLDIEKCSLDRIPTTLANMPMLYRLSITECALTVVRMDAFAGTSALESVALNGNKIRQLLPATSNTPLPIRDFSIEGNLLERVDMAVFASMQELLQLRLRSNRIIAVQATLPATLPNLFQLRLELNDISSIELGQLTLPNLAVLMLDQNAFVDIPTNWPKMPELQTLSISNNNLKEANLTSLRVDMAVFAPMPELEVLSLKNNRIIALHATLPLTLANLIHLQLEVNDISSIELGQLTLPKLEGLRLDLNALQDIPTNWPKMPELQSLSIMQNKLKEANVTSLRVFPNLQNIYLDVKLTGLVVYVLSMSPNCNGQCEEYGLFSCSIGLINMTSDGGPRLRRAIDNVEDTLWYIYINRLIVSSSASGPFLQRIGAFTRSLSFLKYHDAVFQLPADTVIEDIFISEALPLRSFVAAKNQYFKSLFIEKCSLDRIPTTLANMPVLNILIIKECALTVVRMDAFAGNSALETVELDANKIRQLLPATSNTPLSIRDFSIEENLLERVDMAVFASMPELELLSLRNNRIIALQATLPLTLANLSRFHLGMNDISSIELGQLTLSKLGMLILDVNPLSEIPTNWPKMPDLRMLSIEETNLKEANLTSLRVFSKLHSLYLGSNQITTFQVREPVRLPALEVFSLAKNKLTSVNFGKLDLPVIYSIQLDYNQLKAIPPLFQRYPNLKMLSQPRARGGGGGSGIMSLNPTADF</sequence>
<reference evidence="3" key="3">
    <citation type="journal article" date="2013" name="Nucleic Acids Res.">
        <title>The genome of Anopheles darlingi, the main neotropical malaria vector.</title>
        <authorList>
            <person name="Marinotti O."/>
            <person name="Cerqueira G.C."/>
            <person name="de Almeida L.G."/>
            <person name="Ferro M.I."/>
            <person name="Loreto E.L."/>
            <person name="Zaha A."/>
            <person name="Teixeira S.M."/>
            <person name="Wespiser A.R."/>
            <person name="Almeida E Silva A."/>
            <person name="Schlindwein A.D."/>
            <person name="Pacheco A.C."/>
            <person name="Silva A.L."/>
            <person name="Graveley B.R."/>
            <person name="Walenz B.P."/>
            <person name="Lima Bde A."/>
            <person name="Ribeiro C.A."/>
            <person name="Nunes-Silva C.G."/>
            <person name="de Carvalho C.R."/>
            <person name="Soares C.M."/>
            <person name="de Menezes C.B."/>
            <person name="Matiolli C."/>
            <person name="Caffrey D."/>
            <person name="Araujo D.A."/>
            <person name="de Oliveira D.M."/>
            <person name="Golenbock D."/>
            <person name="Grisard E.C."/>
            <person name="Fantinatti-Garboggini F."/>
            <person name="de Carvalho F.M."/>
            <person name="Barcellos F.G."/>
            <person name="Prosdocimi F."/>
            <person name="May G."/>
            <person name="Azevedo Junior G.M."/>
            <person name="Guimaraes G.M."/>
            <person name="Goldman G.H."/>
            <person name="Padilha I.Q."/>
            <person name="Batista Jda S."/>
            <person name="Ferro J.A."/>
            <person name="Ribeiro J.M."/>
            <person name="Fietto J.L."/>
            <person name="Dabbas K.M."/>
            <person name="Cerdeira L."/>
            <person name="Agnez-Lima L.F."/>
            <person name="Brocchi M."/>
            <person name="de Carvalho M.O."/>
            <person name="Teixeira Mde M."/>
            <person name="Diniz Maia Mde M."/>
            <person name="Goldman M.H."/>
            <person name="Cruz Schneider M.P."/>
            <person name="Felipe M.S."/>
            <person name="Hungria M."/>
            <person name="Nicolas M.F."/>
            <person name="Pereira M."/>
            <person name="Montes M.A."/>
            <person name="Cantao M.E."/>
            <person name="Vincentz M."/>
            <person name="Rafael M.S."/>
            <person name="Silverman N."/>
            <person name="Stoco P.H."/>
            <person name="Souza R.C."/>
            <person name="Vicentini R."/>
            <person name="Gazzinelli R.T."/>
            <person name="Neves Rde O."/>
            <person name="Silva R."/>
            <person name="Astolfi-Filho S."/>
            <person name="Maciel T.E."/>
            <person name="Urmenyi T.P."/>
            <person name="Tadei W.P."/>
            <person name="Camargo E.P."/>
            <person name="de Vasconcelos A.T."/>
        </authorList>
    </citation>
    <scope>NUCLEOTIDE SEQUENCE</scope>
</reference>
<reference evidence="4" key="4">
    <citation type="submission" date="2015-06" db="UniProtKB">
        <authorList>
            <consortium name="EnsemblMetazoa"/>
        </authorList>
    </citation>
    <scope>IDENTIFICATION</scope>
</reference>
<dbReference type="OMA" id="PTNWPKM"/>
<accession>W5JPB1</accession>
<dbReference type="HOGENOM" id="CLU_341079_0_0_1"/>
<gene>
    <name evidence="3" type="ORF">AND_002252</name>
</gene>
<dbReference type="InterPro" id="IPR032675">
    <property type="entry name" value="LRR_dom_sf"/>
</dbReference>
<dbReference type="VEuPathDB" id="VectorBase:ADAR2_011954"/>
<dbReference type="InterPro" id="IPR001611">
    <property type="entry name" value="Leu-rich_rpt"/>
</dbReference>
<organism evidence="3">
    <name type="scientific">Anopheles darlingi</name>
    <name type="common">Mosquito</name>
    <dbReference type="NCBI Taxonomy" id="43151"/>
    <lineage>
        <taxon>Eukaryota</taxon>
        <taxon>Metazoa</taxon>
        <taxon>Ecdysozoa</taxon>
        <taxon>Arthropoda</taxon>
        <taxon>Hexapoda</taxon>
        <taxon>Insecta</taxon>
        <taxon>Pterygota</taxon>
        <taxon>Neoptera</taxon>
        <taxon>Endopterygota</taxon>
        <taxon>Diptera</taxon>
        <taxon>Nematocera</taxon>
        <taxon>Culicoidea</taxon>
        <taxon>Culicidae</taxon>
        <taxon>Anophelinae</taxon>
        <taxon>Anopheles</taxon>
    </lineage>
</organism>
<dbReference type="Pfam" id="PF13855">
    <property type="entry name" value="LRR_8"/>
    <property type="match status" value="1"/>
</dbReference>
<dbReference type="Gene3D" id="3.80.10.10">
    <property type="entry name" value="Ribonuclease Inhibitor"/>
    <property type="match status" value="4"/>
</dbReference>
<dbReference type="EnsemblMetazoa" id="ADAC002252-RA">
    <property type="protein sequence ID" value="ADAC002252-PA"/>
    <property type="gene ID" value="ADAC002252"/>
</dbReference>
<dbReference type="SMART" id="SM00369">
    <property type="entry name" value="LRR_TYP"/>
    <property type="match status" value="13"/>
</dbReference>
<dbReference type="InterPro" id="IPR050333">
    <property type="entry name" value="SLRP"/>
</dbReference>
<dbReference type="PANTHER" id="PTHR45712:SF22">
    <property type="entry name" value="INSULIN-LIKE GROWTH FACTOR-BINDING PROTEIN COMPLEX ACID LABILE SUBUNIT"/>
    <property type="match status" value="1"/>
</dbReference>
<dbReference type="PANTHER" id="PTHR45712">
    <property type="entry name" value="AGAP008170-PA"/>
    <property type="match status" value="1"/>
</dbReference>
<keyword evidence="5" id="KW-1185">Reference proteome</keyword>
<dbReference type="STRING" id="43151.W5JPB1"/>
<protein>
    <submittedName>
        <fullName evidence="3 4">Uncharacterized protein</fullName>
    </submittedName>
</protein>
<dbReference type="VEuPathDB" id="VectorBase:ADAC002252"/>
<reference evidence="3 5" key="1">
    <citation type="journal article" date="2010" name="BMC Genomics">
        <title>Combination of measures distinguishes pre-miRNAs from other stem-loops in the genome of the newly sequenced Anopheles darlingi.</title>
        <authorList>
            <person name="Mendes N.D."/>
            <person name="Freitas A.T."/>
            <person name="Vasconcelos A.T."/>
            <person name="Sagot M.F."/>
        </authorList>
    </citation>
    <scope>NUCLEOTIDE SEQUENCE</scope>
</reference>
<evidence type="ECO:0000256" key="2">
    <source>
        <dbReference type="ARBA" id="ARBA00022737"/>
    </source>
</evidence>
<keyword evidence="1" id="KW-0433">Leucine-rich repeat</keyword>
<dbReference type="EMBL" id="ADMH02000549">
    <property type="protein sequence ID" value="ETN65946.1"/>
    <property type="molecule type" value="Genomic_DNA"/>
</dbReference>
<evidence type="ECO:0000313" key="4">
    <source>
        <dbReference type="EnsemblMetazoa" id="ADAC002252-PA"/>
    </source>
</evidence>
<dbReference type="InterPro" id="IPR003591">
    <property type="entry name" value="Leu-rich_rpt_typical-subtyp"/>
</dbReference>
<keyword evidence="2" id="KW-0677">Repeat</keyword>